<evidence type="ECO:0000313" key="6">
    <source>
        <dbReference type="EMBL" id="SEO80183.1"/>
    </source>
</evidence>
<dbReference type="InterPro" id="IPR007318">
    <property type="entry name" value="Phopholipid_MeTrfase"/>
</dbReference>
<keyword evidence="7" id="KW-1185">Reference proteome</keyword>
<dbReference type="Gene3D" id="1.20.120.1630">
    <property type="match status" value="1"/>
</dbReference>
<feature type="transmembrane region" description="Helical" evidence="5">
    <location>
        <begin position="37"/>
        <end position="57"/>
    </location>
</feature>
<keyword evidence="6" id="KW-0808">Transferase</keyword>
<dbReference type="PANTHER" id="PTHR12714:SF24">
    <property type="entry name" value="SLR1182 PROTEIN"/>
    <property type="match status" value="1"/>
</dbReference>
<keyword evidence="4 5" id="KW-0472">Membrane</keyword>
<dbReference type="AlphaFoldDB" id="A0A1H8SPS6"/>
<gene>
    <name evidence="6" type="ORF">SAMN04488052_10392</name>
</gene>
<evidence type="ECO:0000313" key="7">
    <source>
        <dbReference type="Proteomes" id="UP000199657"/>
    </source>
</evidence>
<protein>
    <submittedName>
        <fullName evidence="6">Protein-S-isoprenylcysteine O-methyltransferase Ste14</fullName>
    </submittedName>
</protein>
<dbReference type="STRING" id="406100.SAMN04488052_10392"/>
<sequence>METRIPPPVVMVLVGAAMWLVARWTPALTLSLPGMGWLAIATAAAGIALAVAAAWALHRHRTTINPMRPQDSSHLVDTGPFAWSRNPIYLADLILLAAWAVYLGNPLTLALLPVFVLYINRFQIRPEEAALEQHFGGAFRVYRRHVRRWL</sequence>
<dbReference type="OrthoDB" id="9811969at2"/>
<feature type="transmembrane region" description="Helical" evidence="5">
    <location>
        <begin position="93"/>
        <end position="119"/>
    </location>
</feature>
<dbReference type="GO" id="GO:0012505">
    <property type="term" value="C:endomembrane system"/>
    <property type="evidence" value="ECO:0007669"/>
    <property type="project" value="UniProtKB-SubCell"/>
</dbReference>
<keyword evidence="3 5" id="KW-1133">Transmembrane helix</keyword>
<dbReference type="GO" id="GO:0008168">
    <property type="term" value="F:methyltransferase activity"/>
    <property type="evidence" value="ECO:0007669"/>
    <property type="project" value="UniProtKB-KW"/>
</dbReference>
<dbReference type="PANTHER" id="PTHR12714">
    <property type="entry name" value="PROTEIN-S ISOPRENYLCYSTEINE O-METHYLTRANSFERASE"/>
    <property type="match status" value="1"/>
</dbReference>
<feature type="transmembrane region" description="Helical" evidence="5">
    <location>
        <begin position="6"/>
        <end position="25"/>
    </location>
</feature>
<reference evidence="6 7" key="1">
    <citation type="submission" date="2016-10" db="EMBL/GenBank/DDBJ databases">
        <authorList>
            <person name="de Groot N.N."/>
        </authorList>
    </citation>
    <scope>NUCLEOTIDE SEQUENCE [LARGE SCALE GENOMIC DNA]</scope>
    <source>
        <strain evidence="6 7">CGMCC 1.6291</strain>
    </source>
</reference>
<dbReference type="Pfam" id="PF04191">
    <property type="entry name" value="PEMT"/>
    <property type="match status" value="1"/>
</dbReference>
<evidence type="ECO:0000256" key="2">
    <source>
        <dbReference type="ARBA" id="ARBA00022692"/>
    </source>
</evidence>
<organism evidence="6 7">
    <name type="scientific">Aquisalimonas asiatica</name>
    <dbReference type="NCBI Taxonomy" id="406100"/>
    <lineage>
        <taxon>Bacteria</taxon>
        <taxon>Pseudomonadati</taxon>
        <taxon>Pseudomonadota</taxon>
        <taxon>Gammaproteobacteria</taxon>
        <taxon>Chromatiales</taxon>
        <taxon>Ectothiorhodospiraceae</taxon>
        <taxon>Aquisalimonas</taxon>
    </lineage>
</organism>
<keyword evidence="6" id="KW-0489">Methyltransferase</keyword>
<evidence type="ECO:0000256" key="5">
    <source>
        <dbReference type="SAM" id="Phobius"/>
    </source>
</evidence>
<evidence type="ECO:0000256" key="3">
    <source>
        <dbReference type="ARBA" id="ARBA00022989"/>
    </source>
</evidence>
<accession>A0A1H8SPS6</accession>
<evidence type="ECO:0000256" key="4">
    <source>
        <dbReference type="ARBA" id="ARBA00023136"/>
    </source>
</evidence>
<name>A0A1H8SPS6_9GAMM</name>
<dbReference type="RefSeq" id="WP_091642200.1">
    <property type="nucleotide sequence ID" value="NZ_FOEG01000003.1"/>
</dbReference>
<keyword evidence="2 5" id="KW-0812">Transmembrane</keyword>
<dbReference type="Proteomes" id="UP000199657">
    <property type="component" value="Unassembled WGS sequence"/>
</dbReference>
<evidence type="ECO:0000256" key="1">
    <source>
        <dbReference type="ARBA" id="ARBA00004127"/>
    </source>
</evidence>
<dbReference type="GO" id="GO:0032259">
    <property type="term" value="P:methylation"/>
    <property type="evidence" value="ECO:0007669"/>
    <property type="project" value="UniProtKB-KW"/>
</dbReference>
<comment type="subcellular location">
    <subcellularLocation>
        <location evidence="1">Endomembrane system</location>
        <topology evidence="1">Multi-pass membrane protein</topology>
    </subcellularLocation>
</comment>
<dbReference type="EMBL" id="FOEG01000003">
    <property type="protein sequence ID" value="SEO80183.1"/>
    <property type="molecule type" value="Genomic_DNA"/>
</dbReference>
<proteinExistence type="predicted"/>